<proteinExistence type="predicted"/>
<dbReference type="Proteomes" id="UP000237347">
    <property type="component" value="Unassembled WGS sequence"/>
</dbReference>
<protein>
    <submittedName>
        <fullName evidence="1">Uncharacterized protein</fullName>
    </submittedName>
</protein>
<organism evidence="1 2">
    <name type="scientific">Quercus suber</name>
    <name type="common">Cork oak</name>
    <dbReference type="NCBI Taxonomy" id="58331"/>
    <lineage>
        <taxon>Eukaryota</taxon>
        <taxon>Viridiplantae</taxon>
        <taxon>Streptophyta</taxon>
        <taxon>Embryophyta</taxon>
        <taxon>Tracheophyta</taxon>
        <taxon>Spermatophyta</taxon>
        <taxon>Magnoliopsida</taxon>
        <taxon>eudicotyledons</taxon>
        <taxon>Gunneridae</taxon>
        <taxon>Pentapetalae</taxon>
        <taxon>rosids</taxon>
        <taxon>fabids</taxon>
        <taxon>Fagales</taxon>
        <taxon>Fagaceae</taxon>
        <taxon>Quercus</taxon>
    </lineage>
</organism>
<comment type="caution">
    <text evidence="1">The sequence shown here is derived from an EMBL/GenBank/DDBJ whole genome shotgun (WGS) entry which is preliminary data.</text>
</comment>
<reference evidence="1 2" key="1">
    <citation type="journal article" date="2018" name="Sci. Data">
        <title>The draft genome sequence of cork oak.</title>
        <authorList>
            <person name="Ramos A.M."/>
            <person name="Usie A."/>
            <person name="Barbosa P."/>
            <person name="Barros P.M."/>
            <person name="Capote T."/>
            <person name="Chaves I."/>
            <person name="Simoes F."/>
            <person name="Abreu I."/>
            <person name="Carrasquinho I."/>
            <person name="Faro C."/>
            <person name="Guimaraes J.B."/>
            <person name="Mendonca D."/>
            <person name="Nobrega F."/>
            <person name="Rodrigues L."/>
            <person name="Saibo N.J.M."/>
            <person name="Varela M.C."/>
            <person name="Egas C."/>
            <person name="Matos J."/>
            <person name="Miguel C.M."/>
            <person name="Oliveira M.M."/>
            <person name="Ricardo C.P."/>
            <person name="Goncalves S."/>
        </authorList>
    </citation>
    <scope>NUCLEOTIDE SEQUENCE [LARGE SCALE GENOMIC DNA]</scope>
    <source>
        <strain evidence="2">cv. HL8</strain>
    </source>
</reference>
<evidence type="ECO:0000313" key="1">
    <source>
        <dbReference type="EMBL" id="KAK7853151.1"/>
    </source>
</evidence>
<accession>A0AAW0LQA2</accession>
<name>A0AAW0LQA2_QUESU</name>
<evidence type="ECO:0000313" key="2">
    <source>
        <dbReference type="Proteomes" id="UP000237347"/>
    </source>
</evidence>
<keyword evidence="2" id="KW-1185">Reference proteome</keyword>
<sequence length="169" mass="19624">MKPSEIIQVTGGTFEVALLSFTRLENEAKKFFIMELQREKRSWLAFGSEGGRLSGMVSNRKSDKPSKELGPLNFRKRWWLNSVLTKAMCMYPAVAPSKNRPLEDMWLEITPLGIMPQARLYRFTRNDAFILEMRNLHETHQAASSDNEEYYIWDSKFLSNGDSELHETI</sequence>
<dbReference type="EMBL" id="PKMF04000068">
    <property type="protein sequence ID" value="KAK7853151.1"/>
    <property type="molecule type" value="Genomic_DNA"/>
</dbReference>
<gene>
    <name evidence="1" type="ORF">CFP56_036894</name>
</gene>
<dbReference type="AlphaFoldDB" id="A0AAW0LQA2"/>